<keyword evidence="2" id="KW-1185">Reference proteome</keyword>
<dbReference type="Proteomes" id="UP000749559">
    <property type="component" value="Unassembled WGS sequence"/>
</dbReference>
<protein>
    <submittedName>
        <fullName evidence="1">Uncharacterized protein</fullName>
    </submittedName>
</protein>
<name>A0A8J1Y557_OWEFU</name>
<sequence length="141" mass="15975">MAIKRVQKAWRQLKMLFSKKQTSSKGVGTNLSIPEHCQTENVFTFVVANRLAEAVAERDALRKEKDQKERELEMEREAVNRAQNEIGELRKELTRLLEMVESTLNTADLLTLCNDGPDGDNDCELDHKSTDAKMIAKVPSS</sequence>
<comment type="caution">
    <text evidence="1">The sequence shown here is derived from an EMBL/GenBank/DDBJ whole genome shotgun (WGS) entry which is preliminary data.</text>
</comment>
<proteinExistence type="predicted"/>
<accession>A0A8J1Y557</accession>
<evidence type="ECO:0000313" key="2">
    <source>
        <dbReference type="Proteomes" id="UP000749559"/>
    </source>
</evidence>
<dbReference type="AlphaFoldDB" id="A0A8J1Y557"/>
<organism evidence="1 2">
    <name type="scientific">Owenia fusiformis</name>
    <name type="common">Polychaete worm</name>
    <dbReference type="NCBI Taxonomy" id="6347"/>
    <lineage>
        <taxon>Eukaryota</taxon>
        <taxon>Metazoa</taxon>
        <taxon>Spiralia</taxon>
        <taxon>Lophotrochozoa</taxon>
        <taxon>Annelida</taxon>
        <taxon>Polychaeta</taxon>
        <taxon>Sedentaria</taxon>
        <taxon>Canalipalpata</taxon>
        <taxon>Sabellida</taxon>
        <taxon>Oweniida</taxon>
        <taxon>Oweniidae</taxon>
        <taxon>Owenia</taxon>
    </lineage>
</organism>
<evidence type="ECO:0000313" key="1">
    <source>
        <dbReference type="EMBL" id="CAH1793113.1"/>
    </source>
</evidence>
<reference evidence="1" key="1">
    <citation type="submission" date="2022-03" db="EMBL/GenBank/DDBJ databases">
        <authorList>
            <person name="Martin C."/>
        </authorList>
    </citation>
    <scope>NUCLEOTIDE SEQUENCE</scope>
</reference>
<gene>
    <name evidence="1" type="ORF">OFUS_LOCUS18004</name>
</gene>
<dbReference type="EMBL" id="CAIIXF020000008">
    <property type="protein sequence ID" value="CAH1793113.1"/>
    <property type="molecule type" value="Genomic_DNA"/>
</dbReference>